<evidence type="ECO:0000256" key="1">
    <source>
        <dbReference type="SAM" id="MobiDB-lite"/>
    </source>
</evidence>
<dbReference type="AlphaFoldDB" id="A0A9W8AH13"/>
<dbReference type="GO" id="GO:0051301">
    <property type="term" value="P:cell division"/>
    <property type="evidence" value="ECO:0007669"/>
    <property type="project" value="InterPro"/>
</dbReference>
<accession>A0A9W8AH13</accession>
<dbReference type="EMBL" id="JANBPT010000037">
    <property type="protein sequence ID" value="KAJ1929354.1"/>
    <property type="molecule type" value="Genomic_DNA"/>
</dbReference>
<keyword evidence="3" id="KW-1185">Reference proteome</keyword>
<dbReference type="Proteomes" id="UP001150569">
    <property type="component" value="Unassembled WGS sequence"/>
</dbReference>
<protein>
    <submittedName>
        <fullName evidence="2">Uncharacterized protein</fullName>
    </submittedName>
</protein>
<dbReference type="PANTHER" id="PTHR14778">
    <property type="entry name" value="KINETOCHORE-ASSOCIATED PROTEIN DSN1 HOMOLOG"/>
    <property type="match status" value="1"/>
</dbReference>
<gene>
    <name evidence="2" type="ORF">IWQ60_001216</name>
</gene>
<dbReference type="GO" id="GO:0007059">
    <property type="term" value="P:chromosome segregation"/>
    <property type="evidence" value="ECO:0007669"/>
    <property type="project" value="InterPro"/>
</dbReference>
<name>A0A9W8AH13_9FUNG</name>
<dbReference type="InterPro" id="IPR013218">
    <property type="entry name" value="Dsn1/Mis13"/>
</dbReference>
<evidence type="ECO:0000313" key="3">
    <source>
        <dbReference type="Proteomes" id="UP001150569"/>
    </source>
</evidence>
<dbReference type="PANTHER" id="PTHR14778:SF2">
    <property type="entry name" value="KINETOCHORE-ASSOCIATED PROTEIN DSN1 HOMOLOG"/>
    <property type="match status" value="1"/>
</dbReference>
<proteinExistence type="predicted"/>
<sequence>MSKRVSNDSDDGWGFGNAVRASSKRTRVKTEATRSPSTLIPQVVVKKKSRLSKFPTDSVYPVSPPPPTQLPTPPVDEPEPVRGPPRQGRSAVGGGRVIDSVVPVKTPTSHRRPTCPDITDVPTATGPSLSRQCRRSSGIRGQRRRSSIAANGTILTPHKQIPSRDFYKHISPDEPEPLRMRQLLAYAIPKTRVRTPKPSASGPDTTAIGNIMDELVRKFERAMTRGDVPTSWYRLAEAVEGARAAEPPTPHPANEPLRERKEGLERSLVRYRKERDLWGRLLRQAEPSSTDLFPAWPTDTAADPILQDTMSPCTAVIRQTRRQLSDGGDLAYTVDQLADAVYLSHTFQRNAKTFIDRLAHDLIVSFQRRRGLAYLASDPRFTIVETDAAATDGHDPALDYRIPRCAEQDRRAARLIQRTAATDLSRALATLKSGQVDQQMDGLGKATMASAADIAVEPIDPHLLLKALARIPPSSSAS</sequence>
<organism evidence="2 3">
    <name type="scientific">Tieghemiomyces parasiticus</name>
    <dbReference type="NCBI Taxonomy" id="78921"/>
    <lineage>
        <taxon>Eukaryota</taxon>
        <taxon>Fungi</taxon>
        <taxon>Fungi incertae sedis</taxon>
        <taxon>Zoopagomycota</taxon>
        <taxon>Kickxellomycotina</taxon>
        <taxon>Dimargaritomycetes</taxon>
        <taxon>Dimargaritales</taxon>
        <taxon>Dimargaritaceae</taxon>
        <taxon>Tieghemiomyces</taxon>
    </lineage>
</organism>
<dbReference type="OrthoDB" id="10249039at2759"/>
<reference evidence="2" key="1">
    <citation type="submission" date="2022-07" db="EMBL/GenBank/DDBJ databases">
        <title>Phylogenomic reconstructions and comparative analyses of Kickxellomycotina fungi.</title>
        <authorList>
            <person name="Reynolds N.K."/>
            <person name="Stajich J.E."/>
            <person name="Barry K."/>
            <person name="Grigoriev I.V."/>
            <person name="Crous P."/>
            <person name="Smith M.E."/>
        </authorList>
    </citation>
    <scope>NUCLEOTIDE SEQUENCE</scope>
    <source>
        <strain evidence="2">RSA 861</strain>
    </source>
</reference>
<feature type="compositionally biased region" description="Pro residues" evidence="1">
    <location>
        <begin position="62"/>
        <end position="75"/>
    </location>
</feature>
<comment type="caution">
    <text evidence="2">The sequence shown here is derived from an EMBL/GenBank/DDBJ whole genome shotgun (WGS) entry which is preliminary data.</text>
</comment>
<dbReference type="Pfam" id="PF08202">
    <property type="entry name" value="MIS13"/>
    <property type="match status" value="1"/>
</dbReference>
<feature type="region of interest" description="Disordered" evidence="1">
    <location>
        <begin position="1"/>
        <end position="151"/>
    </location>
</feature>
<dbReference type="GO" id="GO:0000444">
    <property type="term" value="C:MIS12/MIND type complex"/>
    <property type="evidence" value="ECO:0007669"/>
    <property type="project" value="InterPro"/>
</dbReference>
<evidence type="ECO:0000313" key="2">
    <source>
        <dbReference type="EMBL" id="KAJ1929354.1"/>
    </source>
</evidence>